<proteinExistence type="predicted"/>
<dbReference type="GO" id="GO:0016787">
    <property type="term" value="F:hydrolase activity"/>
    <property type="evidence" value="ECO:0007669"/>
    <property type="project" value="UniProtKB-KW"/>
</dbReference>
<dbReference type="AlphaFoldDB" id="A0A2X3AP11"/>
<dbReference type="InterPro" id="IPR051044">
    <property type="entry name" value="MAG_DAG_Lipase"/>
</dbReference>
<dbReference type="InterPro" id="IPR022742">
    <property type="entry name" value="Hydrolase_4"/>
</dbReference>
<evidence type="ECO:0000313" key="3">
    <source>
        <dbReference type="Proteomes" id="UP000250245"/>
    </source>
</evidence>
<evidence type="ECO:0000313" key="2">
    <source>
        <dbReference type="EMBL" id="SQB63490.1"/>
    </source>
</evidence>
<organism evidence="2 3">
    <name type="scientific">Mobiluncus curtisii</name>
    <dbReference type="NCBI Taxonomy" id="2051"/>
    <lineage>
        <taxon>Bacteria</taxon>
        <taxon>Bacillati</taxon>
        <taxon>Actinomycetota</taxon>
        <taxon>Actinomycetes</taxon>
        <taxon>Actinomycetales</taxon>
        <taxon>Actinomycetaceae</taxon>
        <taxon>Mobiluncus</taxon>
    </lineage>
</organism>
<protein>
    <submittedName>
        <fullName evidence="2">Alpha/beta hydrolase family</fullName>
    </submittedName>
</protein>
<dbReference type="GeneID" id="55564578"/>
<feature type="domain" description="Serine aminopeptidase S33" evidence="1">
    <location>
        <begin position="126"/>
        <end position="354"/>
    </location>
</feature>
<dbReference type="RefSeq" id="WP_004008428.1">
    <property type="nucleotide sequence ID" value="NZ_CP068112.1"/>
</dbReference>
<accession>A0A2X3AP11</accession>
<dbReference type="Gene3D" id="3.40.50.1820">
    <property type="entry name" value="alpha/beta hydrolase"/>
    <property type="match status" value="1"/>
</dbReference>
<evidence type="ECO:0000259" key="1">
    <source>
        <dbReference type="Pfam" id="PF12146"/>
    </source>
</evidence>
<dbReference type="Proteomes" id="UP000250245">
    <property type="component" value="Unassembled WGS sequence"/>
</dbReference>
<sequence>MRYLPDVLGPGFEAAKLQLEPDQISPRTATLVRYIPSKDPKSQLPDRVVPVNVKPGGGPNQGSFRILPPPASPQQHTEGYVSNSDISAQWDSSSTRNLDYLQDYLSSELRGREIQVETELDAVSAPRFIAVYVHGWNDYFYQAHLARMMARLGAAFYGLDLHRYGRNMPPWSGLVSFNCYEDDYASYDCEIDWAIATARQEHPDLPVVVMGHSNGGAVVSGWASRHHDAYDGLIFISPWVVHDISGIPAGNTVRSFIAKYLKKLHIPMLGPGSTVYQDSLVGYRTIGSPLPRRLVPFRNDPAVCGWTTNSRWRMSSGTPLLFGWLSAILSTQQWLVDYARFSDQPVLCLTAAHDPDDFYQPEIARIDKLIAQRWKSLGLSPRRQNLLKHQLYLSTMSRLTSGSSKALEMENPYKTALVGWTEAARHIDTVLNGNLIADRINTLYGRVGSGLTLRQMSGLHDLTLSQPLERAEFFAEVAAWISHSGILNK</sequence>
<name>A0A2X3AP11_9ACTO</name>
<dbReference type="InterPro" id="IPR029058">
    <property type="entry name" value="AB_hydrolase_fold"/>
</dbReference>
<gene>
    <name evidence="2" type="ORF">NCTC11820_00271</name>
</gene>
<dbReference type="EMBL" id="UASJ01000001">
    <property type="protein sequence ID" value="SQB63490.1"/>
    <property type="molecule type" value="Genomic_DNA"/>
</dbReference>
<dbReference type="SUPFAM" id="SSF53474">
    <property type="entry name" value="alpha/beta-Hydrolases"/>
    <property type="match status" value="1"/>
</dbReference>
<dbReference type="Pfam" id="PF12146">
    <property type="entry name" value="Hydrolase_4"/>
    <property type="match status" value="1"/>
</dbReference>
<dbReference type="PANTHER" id="PTHR11614">
    <property type="entry name" value="PHOSPHOLIPASE-RELATED"/>
    <property type="match status" value="1"/>
</dbReference>
<reference evidence="2 3" key="1">
    <citation type="submission" date="2018-06" db="EMBL/GenBank/DDBJ databases">
        <authorList>
            <consortium name="Pathogen Informatics"/>
            <person name="Doyle S."/>
        </authorList>
    </citation>
    <scope>NUCLEOTIDE SEQUENCE [LARGE SCALE GENOMIC DNA]</scope>
    <source>
        <strain evidence="2 3">NCTC11820</strain>
    </source>
</reference>
<keyword evidence="2" id="KW-0378">Hydrolase</keyword>